<keyword evidence="3" id="KW-1185">Reference proteome</keyword>
<protein>
    <submittedName>
        <fullName evidence="2">Uncharacterized protein</fullName>
    </submittedName>
</protein>
<accession>A0A9Q3GDB5</accession>
<reference evidence="2" key="1">
    <citation type="submission" date="2021-03" db="EMBL/GenBank/DDBJ databases">
        <title>Draft genome sequence of rust myrtle Austropuccinia psidii MF-1, a brazilian biotype.</title>
        <authorList>
            <person name="Quecine M.C."/>
            <person name="Pachon D.M.R."/>
            <person name="Bonatelli M.L."/>
            <person name="Correr F.H."/>
            <person name="Franceschini L.M."/>
            <person name="Leite T.F."/>
            <person name="Margarido G.R.A."/>
            <person name="Almeida C.A."/>
            <person name="Ferrarezi J.A."/>
            <person name="Labate C.A."/>
        </authorList>
    </citation>
    <scope>NUCLEOTIDE SEQUENCE</scope>
    <source>
        <strain evidence="2">MF-1</strain>
    </source>
</reference>
<feature type="compositionally biased region" description="Polar residues" evidence="1">
    <location>
        <begin position="10"/>
        <end position="23"/>
    </location>
</feature>
<feature type="region of interest" description="Disordered" evidence="1">
    <location>
        <begin position="1"/>
        <end position="32"/>
    </location>
</feature>
<evidence type="ECO:0000313" key="2">
    <source>
        <dbReference type="EMBL" id="MBW0463194.1"/>
    </source>
</evidence>
<proteinExistence type="predicted"/>
<evidence type="ECO:0000313" key="3">
    <source>
        <dbReference type="Proteomes" id="UP000765509"/>
    </source>
</evidence>
<dbReference type="Proteomes" id="UP000765509">
    <property type="component" value="Unassembled WGS sequence"/>
</dbReference>
<gene>
    <name evidence="2" type="ORF">O181_002909</name>
</gene>
<organism evidence="2 3">
    <name type="scientific">Austropuccinia psidii MF-1</name>
    <dbReference type="NCBI Taxonomy" id="1389203"/>
    <lineage>
        <taxon>Eukaryota</taxon>
        <taxon>Fungi</taxon>
        <taxon>Dikarya</taxon>
        <taxon>Basidiomycota</taxon>
        <taxon>Pucciniomycotina</taxon>
        <taxon>Pucciniomycetes</taxon>
        <taxon>Pucciniales</taxon>
        <taxon>Sphaerophragmiaceae</taxon>
        <taxon>Austropuccinia</taxon>
    </lineage>
</organism>
<comment type="caution">
    <text evidence="2">The sequence shown here is derived from an EMBL/GenBank/DDBJ whole genome shotgun (WGS) entry which is preliminary data.</text>
</comment>
<sequence>MCNHDPPGSPRQTSADLTNSPESSGHLWGSLFHRSPPRSEAVQWALRLAAGTPDRLTTTSVSHAKYFPRTMGKMRRGLQSDALPTELLRQTRRVARESTAI</sequence>
<evidence type="ECO:0000256" key="1">
    <source>
        <dbReference type="SAM" id="MobiDB-lite"/>
    </source>
</evidence>
<name>A0A9Q3GDB5_9BASI</name>
<dbReference type="EMBL" id="AVOT02000502">
    <property type="protein sequence ID" value="MBW0463194.1"/>
    <property type="molecule type" value="Genomic_DNA"/>
</dbReference>
<dbReference type="AlphaFoldDB" id="A0A9Q3GDB5"/>